<proteinExistence type="predicted"/>
<evidence type="ECO:0000313" key="1">
    <source>
        <dbReference type="EMBL" id="MBB5336404.1"/>
    </source>
</evidence>
<dbReference type="EMBL" id="JACHFH010000017">
    <property type="protein sequence ID" value="MBB5336404.1"/>
    <property type="molecule type" value="Genomic_DNA"/>
</dbReference>
<keyword evidence="2" id="KW-1185">Reference proteome</keyword>
<name>A0A840UUB8_9FIRM</name>
<dbReference type="Proteomes" id="UP000559117">
    <property type="component" value="Unassembled WGS sequence"/>
</dbReference>
<accession>A0A840UUB8</accession>
<sequence length="99" mass="11355">MKKHLILTFNLAEHTPIGRIDIHSDIYHALIIHDIIKPGDSCTVSNPRSLKKENHIIFAQSPIELNTELSTEQIKTVFMPLFTKWEKAVGFSNFNIDEL</sequence>
<reference evidence="1 2" key="1">
    <citation type="submission" date="2020-08" db="EMBL/GenBank/DDBJ databases">
        <title>Genomic Encyclopedia of Type Strains, Phase IV (KMG-IV): sequencing the most valuable type-strain genomes for metagenomic binning, comparative biology and taxonomic classification.</title>
        <authorList>
            <person name="Goeker M."/>
        </authorList>
    </citation>
    <scope>NUCLEOTIDE SEQUENCE [LARGE SCALE GENOMIC DNA]</scope>
    <source>
        <strain evidence="1 2">DSM 24661</strain>
    </source>
</reference>
<dbReference type="AlphaFoldDB" id="A0A840UUB8"/>
<evidence type="ECO:0000313" key="2">
    <source>
        <dbReference type="Proteomes" id="UP000559117"/>
    </source>
</evidence>
<comment type="caution">
    <text evidence="1">The sequence shown here is derived from an EMBL/GenBank/DDBJ whole genome shotgun (WGS) entry which is preliminary data.</text>
</comment>
<gene>
    <name evidence="1" type="ORF">HNR32_001552</name>
</gene>
<dbReference type="RefSeq" id="WP_183861318.1">
    <property type="nucleotide sequence ID" value="NZ_JACHFH010000017.1"/>
</dbReference>
<organism evidence="1 2">
    <name type="scientific">Pectinatus brassicae</name>
    <dbReference type="NCBI Taxonomy" id="862415"/>
    <lineage>
        <taxon>Bacteria</taxon>
        <taxon>Bacillati</taxon>
        <taxon>Bacillota</taxon>
        <taxon>Negativicutes</taxon>
        <taxon>Selenomonadales</taxon>
        <taxon>Selenomonadaceae</taxon>
        <taxon>Pectinatus</taxon>
    </lineage>
</organism>
<protein>
    <submittedName>
        <fullName evidence="1">Uncharacterized protein</fullName>
    </submittedName>
</protein>